<dbReference type="InterPro" id="IPR051332">
    <property type="entry name" value="Fosfomycin_Res_Enzymes"/>
</dbReference>
<accession>A0A1N6ZMJ9</accession>
<protein>
    <submittedName>
        <fullName evidence="3">Glyoxalase-like domain</fullName>
    </submittedName>
    <submittedName>
        <fullName evidence="2">VOC family protein</fullName>
    </submittedName>
</protein>
<reference evidence="2 4" key="2">
    <citation type="submission" date="2018-04" db="EMBL/GenBank/DDBJ databases">
        <title>Genomic sequence of a freshwater isolate of Shewanella morhuae.</title>
        <authorList>
            <person name="Castillo D.E."/>
            <person name="Gram L."/>
        </authorList>
    </citation>
    <scope>NUCLEOTIDE SEQUENCE [LARGE SCALE GENOMIC DNA]</scope>
    <source>
        <strain evidence="2 4">CW7</strain>
    </source>
</reference>
<organism evidence="3 5">
    <name type="scientific">Shewanella morhuae</name>
    <dbReference type="NCBI Taxonomy" id="365591"/>
    <lineage>
        <taxon>Bacteria</taxon>
        <taxon>Pseudomonadati</taxon>
        <taxon>Pseudomonadota</taxon>
        <taxon>Gammaproteobacteria</taxon>
        <taxon>Alteromonadales</taxon>
        <taxon>Shewanellaceae</taxon>
        <taxon>Shewanella</taxon>
    </lineage>
</organism>
<dbReference type="PROSITE" id="PS51819">
    <property type="entry name" value="VOC"/>
    <property type="match status" value="1"/>
</dbReference>
<dbReference type="Gene3D" id="3.10.180.10">
    <property type="entry name" value="2,3-Dihydroxybiphenyl 1,2-Dioxygenase, domain 1"/>
    <property type="match status" value="1"/>
</dbReference>
<dbReference type="Proteomes" id="UP000255061">
    <property type="component" value="Unassembled WGS sequence"/>
</dbReference>
<evidence type="ECO:0000313" key="3">
    <source>
        <dbReference type="EMBL" id="SUI78759.1"/>
    </source>
</evidence>
<dbReference type="AlphaFoldDB" id="A0A1N6ZMJ9"/>
<dbReference type="InterPro" id="IPR004360">
    <property type="entry name" value="Glyas_Fos-R_dOase_dom"/>
</dbReference>
<reference evidence="3 5" key="3">
    <citation type="submission" date="2018-06" db="EMBL/GenBank/DDBJ databases">
        <authorList>
            <consortium name="Pathogen Informatics"/>
            <person name="Doyle S."/>
        </authorList>
    </citation>
    <scope>NUCLEOTIDE SEQUENCE [LARGE SCALE GENOMIC DNA]</scope>
    <source>
        <strain evidence="3 5">NCTC10736</strain>
    </source>
</reference>
<dbReference type="Proteomes" id="UP000240506">
    <property type="component" value="Unassembled WGS sequence"/>
</dbReference>
<feature type="domain" description="VOC" evidence="1">
    <location>
        <begin position="3"/>
        <end position="127"/>
    </location>
</feature>
<evidence type="ECO:0000313" key="5">
    <source>
        <dbReference type="Proteomes" id="UP000255061"/>
    </source>
</evidence>
<dbReference type="InterPro" id="IPR037523">
    <property type="entry name" value="VOC_core"/>
</dbReference>
<dbReference type="Pfam" id="PF00903">
    <property type="entry name" value="Glyoxalase"/>
    <property type="match status" value="1"/>
</dbReference>
<dbReference type="SUPFAM" id="SSF54593">
    <property type="entry name" value="Glyoxalase/Bleomycin resistance protein/Dihydroxybiphenyl dioxygenase"/>
    <property type="match status" value="1"/>
</dbReference>
<evidence type="ECO:0000313" key="2">
    <source>
        <dbReference type="EMBL" id="PTA49426.1"/>
    </source>
</evidence>
<dbReference type="PANTHER" id="PTHR36113:SF1">
    <property type="entry name" value="GLYOXALASE_BLEOMYCIN RESISTANCE PROTEIN_DIOXYGENASE"/>
    <property type="match status" value="1"/>
</dbReference>
<dbReference type="STRING" id="365591.SAMN05421840_11415"/>
<keyword evidence="4" id="KW-1185">Reference proteome</keyword>
<dbReference type="InterPro" id="IPR029068">
    <property type="entry name" value="Glyas_Bleomycin-R_OHBP_Dase"/>
</dbReference>
<accession>A0A380ADR7</accession>
<dbReference type="CDD" id="cd06587">
    <property type="entry name" value="VOC"/>
    <property type="match status" value="1"/>
</dbReference>
<dbReference type="EMBL" id="UGYV01000001">
    <property type="protein sequence ID" value="SUI78759.1"/>
    <property type="molecule type" value="Genomic_DNA"/>
</dbReference>
<gene>
    <name evidence="2" type="ORF">C9I43_02205</name>
    <name evidence="3" type="ORF">NCTC10736_02214</name>
</gene>
<evidence type="ECO:0000313" key="4">
    <source>
        <dbReference type="Proteomes" id="UP000240506"/>
    </source>
</evidence>
<sequence length="138" mass="16132">MIHLEHINLVVDDIPAALRFYQAAFPHWRVRGGDKSSWYGKPRNWIHFGDDYQYIAFSDNGEGENRDLTGHQIGLAHFAFVTDNLDAVIDRLTQAGFPIAKEGMEDPYRRNIYFFDAHGFEVEFVQYLSDMPTERNRY</sequence>
<dbReference type="PANTHER" id="PTHR36113">
    <property type="entry name" value="LYASE, PUTATIVE-RELATED-RELATED"/>
    <property type="match status" value="1"/>
</dbReference>
<dbReference type="RefSeq" id="WP_076500873.1">
    <property type="nucleotide sequence ID" value="NZ_BPFE01000085.1"/>
</dbReference>
<dbReference type="EMBL" id="PYSG01000002">
    <property type="protein sequence ID" value="PTA49426.1"/>
    <property type="molecule type" value="Genomic_DNA"/>
</dbReference>
<evidence type="ECO:0000259" key="1">
    <source>
        <dbReference type="PROSITE" id="PS51819"/>
    </source>
</evidence>
<proteinExistence type="predicted"/>
<dbReference type="OrthoDB" id="9179860at2"/>
<reference evidence="2" key="1">
    <citation type="submission" date="2018-03" db="EMBL/GenBank/DDBJ databases">
        <authorList>
            <person name="Dailey F.E."/>
        </authorList>
    </citation>
    <scope>NUCLEOTIDE SEQUENCE</scope>
    <source>
        <strain evidence="2">CW7</strain>
    </source>
</reference>
<name>A0A1N6ZMJ9_9GAMM</name>